<dbReference type="SUPFAM" id="SSF56601">
    <property type="entry name" value="beta-lactamase/transpeptidase-like"/>
    <property type="match status" value="1"/>
</dbReference>
<protein>
    <submittedName>
        <fullName evidence="2">Serine hydrolase</fullName>
        <ecNumber evidence="2">3.-.-.-</ecNumber>
    </submittedName>
</protein>
<keyword evidence="2" id="KW-0378">Hydrolase</keyword>
<keyword evidence="3" id="KW-1185">Reference proteome</keyword>
<comment type="caution">
    <text evidence="2">The sequence shown here is derived from an EMBL/GenBank/DDBJ whole genome shotgun (WGS) entry which is preliminary data.</text>
</comment>
<sequence length="319" mass="35368">MTLTTTGRKTADLEGLQRAAEACKIDTCRVRIGGGPDAQTLDYARNARSAERLHKVNSVTKSVLSLLVGIALERGEFPSLHTPLAGCLPRISASLGRIRLHHLLSMTAGIDWPEWGAWGGRPNPMCESDDWVGFILDRRTATRPGVEMSYNSGCSHLLSLVLQRESGMTAEAYAARHLFGPLGILEWQWHADPQGVSIGGFGLALRGEDLFKLGLLMLARGRWAGRRIVPEAWIAESTVARHHTYDWLGSYGYHWWTFTGGGSEPLKPHIYYAMGYGGQFLFVIPERETVVSFTSDLYREPLRPLKIFSKWIAGVPYGS</sequence>
<dbReference type="EC" id="3.-.-.-" evidence="2"/>
<gene>
    <name evidence="2" type="ORF">KB449_12075</name>
</gene>
<dbReference type="PANTHER" id="PTHR43283">
    <property type="entry name" value="BETA-LACTAMASE-RELATED"/>
    <property type="match status" value="1"/>
</dbReference>
<organism evidence="2 3">
    <name type="scientific">Cohnella hashimotonis</name>
    <dbReference type="NCBI Taxonomy" id="2826895"/>
    <lineage>
        <taxon>Bacteria</taxon>
        <taxon>Bacillati</taxon>
        <taxon>Bacillota</taxon>
        <taxon>Bacilli</taxon>
        <taxon>Bacillales</taxon>
        <taxon>Paenibacillaceae</taxon>
        <taxon>Cohnella</taxon>
    </lineage>
</organism>
<dbReference type="EMBL" id="JAGRPV010000001">
    <property type="protein sequence ID" value="MDI4645708.1"/>
    <property type="molecule type" value="Genomic_DNA"/>
</dbReference>
<dbReference type="PANTHER" id="PTHR43283:SF7">
    <property type="entry name" value="BETA-LACTAMASE-RELATED DOMAIN-CONTAINING PROTEIN"/>
    <property type="match status" value="1"/>
</dbReference>
<dbReference type="InterPro" id="IPR050789">
    <property type="entry name" value="Diverse_Enzym_Activities"/>
</dbReference>
<dbReference type="Gene3D" id="3.40.710.10">
    <property type="entry name" value="DD-peptidase/beta-lactamase superfamily"/>
    <property type="match status" value="1"/>
</dbReference>
<evidence type="ECO:0000313" key="3">
    <source>
        <dbReference type="Proteomes" id="UP001161691"/>
    </source>
</evidence>
<dbReference type="RefSeq" id="WP_282908611.1">
    <property type="nucleotide sequence ID" value="NZ_JAGRPV010000001.1"/>
</dbReference>
<feature type="domain" description="Beta-lactamase-related" evidence="1">
    <location>
        <begin position="50"/>
        <end position="295"/>
    </location>
</feature>
<dbReference type="Proteomes" id="UP001161691">
    <property type="component" value="Unassembled WGS sequence"/>
</dbReference>
<name>A0ABT6TFU0_9BACL</name>
<dbReference type="InterPro" id="IPR012338">
    <property type="entry name" value="Beta-lactam/transpept-like"/>
</dbReference>
<dbReference type="InterPro" id="IPR001466">
    <property type="entry name" value="Beta-lactam-related"/>
</dbReference>
<dbReference type="Pfam" id="PF00144">
    <property type="entry name" value="Beta-lactamase"/>
    <property type="match status" value="1"/>
</dbReference>
<evidence type="ECO:0000259" key="1">
    <source>
        <dbReference type="Pfam" id="PF00144"/>
    </source>
</evidence>
<evidence type="ECO:0000313" key="2">
    <source>
        <dbReference type="EMBL" id="MDI4645708.1"/>
    </source>
</evidence>
<accession>A0ABT6TFU0</accession>
<dbReference type="GO" id="GO:0016787">
    <property type="term" value="F:hydrolase activity"/>
    <property type="evidence" value="ECO:0007669"/>
    <property type="project" value="UniProtKB-KW"/>
</dbReference>
<proteinExistence type="predicted"/>
<reference evidence="2" key="1">
    <citation type="submission" date="2023-04" db="EMBL/GenBank/DDBJ databases">
        <title>Comparative genomic analysis of Cohnella hashimotonis sp. nov., isolated from the International Space Station.</title>
        <authorList>
            <person name="Venkateswaran K."/>
            <person name="Simpson A."/>
        </authorList>
    </citation>
    <scope>NUCLEOTIDE SEQUENCE</scope>
    <source>
        <strain evidence="2">F6_2S_P_1</strain>
    </source>
</reference>